<feature type="region of interest" description="Disordered" evidence="1">
    <location>
        <begin position="188"/>
        <end position="238"/>
    </location>
</feature>
<evidence type="ECO:0000256" key="1">
    <source>
        <dbReference type="SAM" id="MobiDB-lite"/>
    </source>
</evidence>
<feature type="region of interest" description="Disordered" evidence="1">
    <location>
        <begin position="264"/>
        <end position="307"/>
    </location>
</feature>
<keyword evidence="3" id="KW-1185">Reference proteome</keyword>
<evidence type="ECO:0000313" key="2">
    <source>
        <dbReference type="EMBL" id="KAF7318371.1"/>
    </source>
</evidence>
<feature type="compositionally biased region" description="Polar residues" evidence="1">
    <location>
        <begin position="196"/>
        <end position="224"/>
    </location>
</feature>
<dbReference type="Proteomes" id="UP000613580">
    <property type="component" value="Unassembled WGS sequence"/>
</dbReference>
<feature type="region of interest" description="Disordered" evidence="1">
    <location>
        <begin position="1"/>
        <end position="26"/>
    </location>
</feature>
<accession>A0A8H6TKJ6</accession>
<name>A0A8H6TKJ6_MYCCL</name>
<reference evidence="2" key="1">
    <citation type="submission" date="2020-05" db="EMBL/GenBank/DDBJ databases">
        <title>Mycena genomes resolve the evolution of fungal bioluminescence.</title>
        <authorList>
            <person name="Tsai I.J."/>
        </authorList>
    </citation>
    <scope>NUCLEOTIDE SEQUENCE</scope>
    <source>
        <strain evidence="2">110903Hualien_Pintung</strain>
    </source>
</reference>
<sequence length="328" mass="35597">MPPTEFWPNATQRLAKSSTGSNDDVLYPRRFDIPRIIITPEGQNPRRLGPEDSSDEIVLDLPVRSVSLPPVVIPRDTLHPLTAARRYPASWNGRKIASASGPAPPTTLKDQTKEIVPAPAAAAVHVKQTQATAGKPRSENIPKKVTRAAAAGNLKKKNIFSGSPPGFEFPRRNRDTWQAPRIRNLSVPPIAHCPTASGSGSGCQSTDGRVSLTSPRAVSGSDSRAANPAPHPRGGLRPSEVCFQTMNPAQRQTLARILFGQASTVTPPTRQRQPRAQAIPVPGRRARKTKPKPKPRREGARRRPTVSVSLPVFSKAPAFFWAEEAHKD</sequence>
<proteinExistence type="predicted"/>
<gene>
    <name evidence="2" type="ORF">HMN09_00346000</name>
</gene>
<evidence type="ECO:0000313" key="3">
    <source>
        <dbReference type="Proteomes" id="UP000613580"/>
    </source>
</evidence>
<organism evidence="2 3">
    <name type="scientific">Mycena chlorophos</name>
    <name type="common">Agaric fungus</name>
    <name type="synonym">Agaricus chlorophos</name>
    <dbReference type="NCBI Taxonomy" id="658473"/>
    <lineage>
        <taxon>Eukaryota</taxon>
        <taxon>Fungi</taxon>
        <taxon>Dikarya</taxon>
        <taxon>Basidiomycota</taxon>
        <taxon>Agaricomycotina</taxon>
        <taxon>Agaricomycetes</taxon>
        <taxon>Agaricomycetidae</taxon>
        <taxon>Agaricales</taxon>
        <taxon>Marasmiineae</taxon>
        <taxon>Mycenaceae</taxon>
        <taxon>Mycena</taxon>
    </lineage>
</organism>
<dbReference type="AlphaFoldDB" id="A0A8H6TKJ6"/>
<feature type="compositionally biased region" description="Basic residues" evidence="1">
    <location>
        <begin position="284"/>
        <end position="304"/>
    </location>
</feature>
<comment type="caution">
    <text evidence="2">The sequence shown here is derived from an EMBL/GenBank/DDBJ whole genome shotgun (WGS) entry which is preliminary data.</text>
</comment>
<protein>
    <submittedName>
        <fullName evidence="2">Uncharacterized protein</fullName>
    </submittedName>
</protein>
<dbReference type="EMBL" id="JACAZE010000004">
    <property type="protein sequence ID" value="KAF7318371.1"/>
    <property type="molecule type" value="Genomic_DNA"/>
</dbReference>
<feature type="compositionally biased region" description="Polar residues" evidence="1">
    <location>
        <begin position="9"/>
        <end position="22"/>
    </location>
</feature>